<dbReference type="GO" id="GO:0102758">
    <property type="term" value="F:very-long-chain enoyl-CoA reductase activity"/>
    <property type="evidence" value="ECO:0007669"/>
    <property type="project" value="UniProtKB-EC"/>
</dbReference>
<feature type="region of interest" description="Disordered" evidence="17">
    <location>
        <begin position="1"/>
        <end position="20"/>
    </location>
</feature>
<keyword evidence="9" id="KW-0521">NADP</keyword>
<keyword evidence="5" id="KW-0444">Lipid biosynthesis</keyword>
<dbReference type="AlphaFoldDB" id="A0A420J3Q7"/>
<evidence type="ECO:0000313" key="21">
    <source>
        <dbReference type="Proteomes" id="UP000283383"/>
    </source>
</evidence>
<evidence type="ECO:0000256" key="10">
    <source>
        <dbReference type="ARBA" id="ARBA00022989"/>
    </source>
</evidence>
<comment type="subcellular location">
    <subcellularLocation>
        <location evidence="1">Endoplasmic reticulum membrane</location>
        <topology evidence="1">Multi-pass membrane protein</topology>
    </subcellularLocation>
</comment>
<evidence type="ECO:0000313" key="20">
    <source>
        <dbReference type="EMBL" id="RKF81385.1"/>
    </source>
</evidence>
<dbReference type="Pfam" id="PF02544">
    <property type="entry name" value="Steroid_dh"/>
    <property type="match status" value="1"/>
</dbReference>
<feature type="transmembrane region" description="Helical" evidence="18">
    <location>
        <begin position="284"/>
        <end position="303"/>
    </location>
</feature>
<evidence type="ECO:0000256" key="9">
    <source>
        <dbReference type="ARBA" id="ARBA00022857"/>
    </source>
</evidence>
<evidence type="ECO:0000256" key="6">
    <source>
        <dbReference type="ARBA" id="ARBA00022692"/>
    </source>
</evidence>
<feature type="transmembrane region" description="Helical" evidence="18">
    <location>
        <begin position="215"/>
        <end position="237"/>
    </location>
</feature>
<keyword evidence="8" id="KW-0276">Fatty acid metabolism</keyword>
<dbReference type="InterPro" id="IPR039357">
    <property type="entry name" value="SRD5A/TECR"/>
</dbReference>
<dbReference type="Gene3D" id="1.20.120.1630">
    <property type="match status" value="1"/>
</dbReference>
<keyword evidence="7" id="KW-0256">Endoplasmic reticulum</keyword>
<sequence length="328" mass="37677">MTSHTTSEISTLGGENKMEAPVSLQVTNKSSRHQIKNLPSAIEVTETTTVQDVKRQLSHLTDGRSQHRFGLFDPEKQKILKDRAALILQNKEVSSRKEILVKDLGPQLSWRTVFIIEYLGPLLIHLLIPFVLRPYIYDRDQIPPLSKSQYLSSAMIVLHFLKRELETLFVHKFSLSTMPMRNIFKNSAHYWIGSGLFIAYFIYHPSSITQKESQLIKYVNVAGVIMYLFGEISNAHTHITLSRLRSKGGTERGIPRGYGFDLVTCPNYMFEVIAWIGINMVNKSLSTTIFTIVAGWQMYVWAIKKEKALRAEFPDTYKKKKNVLFPFF</sequence>
<gene>
    <name evidence="20" type="ORF">GcM3_036035</name>
</gene>
<keyword evidence="11" id="KW-0560">Oxidoreductase</keyword>
<evidence type="ECO:0000256" key="18">
    <source>
        <dbReference type="SAM" id="Phobius"/>
    </source>
</evidence>
<evidence type="ECO:0000256" key="5">
    <source>
        <dbReference type="ARBA" id="ARBA00022516"/>
    </source>
</evidence>
<dbReference type="GO" id="GO:0042761">
    <property type="term" value="P:very long-chain fatty acid biosynthetic process"/>
    <property type="evidence" value="ECO:0007669"/>
    <property type="project" value="TreeGrafter"/>
</dbReference>
<dbReference type="FunFam" id="1.20.120.1630:FF:000010">
    <property type="entry name" value="Steroid alpha reductase family protein"/>
    <property type="match status" value="1"/>
</dbReference>
<keyword evidence="14" id="KW-0275">Fatty acid biosynthesis</keyword>
<evidence type="ECO:0000256" key="12">
    <source>
        <dbReference type="ARBA" id="ARBA00023098"/>
    </source>
</evidence>
<dbReference type="PANTHER" id="PTHR10556">
    <property type="entry name" value="3-OXO-5-ALPHA-STEROID 4-DEHYDROGENASE"/>
    <property type="match status" value="1"/>
</dbReference>
<evidence type="ECO:0000256" key="2">
    <source>
        <dbReference type="ARBA" id="ARBA00005194"/>
    </source>
</evidence>
<dbReference type="EC" id="1.3.1.93" evidence="4"/>
<feature type="transmembrane region" description="Helical" evidence="18">
    <location>
        <begin position="112"/>
        <end position="132"/>
    </location>
</feature>
<comment type="catalytic activity">
    <reaction evidence="15">
        <text>a very-long-chain 2,3-saturated fatty acyl-CoA + NADP(+) = a very-long-chain (2E)-enoyl-CoA + NADPH + H(+)</text>
        <dbReference type="Rhea" id="RHEA:14473"/>
        <dbReference type="ChEBI" id="CHEBI:15378"/>
        <dbReference type="ChEBI" id="CHEBI:57783"/>
        <dbReference type="ChEBI" id="CHEBI:58349"/>
        <dbReference type="ChEBI" id="CHEBI:83724"/>
        <dbReference type="ChEBI" id="CHEBI:83728"/>
        <dbReference type="EC" id="1.3.1.93"/>
    </reaction>
</comment>
<evidence type="ECO:0000256" key="17">
    <source>
        <dbReference type="SAM" id="MobiDB-lite"/>
    </source>
</evidence>
<dbReference type="EMBL" id="MCBQ01003627">
    <property type="protein sequence ID" value="RKF81385.1"/>
    <property type="molecule type" value="Genomic_DNA"/>
</dbReference>
<evidence type="ECO:0000256" key="13">
    <source>
        <dbReference type="ARBA" id="ARBA00023136"/>
    </source>
</evidence>
<keyword evidence="21" id="KW-1185">Reference proteome</keyword>
<feature type="transmembrane region" description="Helical" evidence="18">
    <location>
        <begin position="258"/>
        <end position="278"/>
    </location>
</feature>
<keyword evidence="6 18" id="KW-0812">Transmembrane</keyword>
<name>A0A420J3Q7_9PEZI</name>
<dbReference type="Proteomes" id="UP000283383">
    <property type="component" value="Unassembled WGS sequence"/>
</dbReference>
<feature type="domain" description="3-oxo-5-alpha-steroid 4-dehydrogenase C-terminal" evidence="19">
    <location>
        <begin position="177"/>
        <end position="328"/>
    </location>
</feature>
<keyword evidence="12" id="KW-0443">Lipid metabolism</keyword>
<comment type="function">
    <text evidence="16">Catalyzes the last of the four reactions of the long-chain fatty acids elongation cycle. This endoplasmic reticulum-bound enzymatic process, allows the addition of 2 carbons to the chain of long- and very long-chain fatty acids/VLCFAs per cycle. This enzyme reduces the trans-2,3-enoyl-CoA fatty acid intermediate to an acyl-CoA that can be further elongated by entering a new cycle of elongation. Thereby, it participates in the production of VLCFAs of different chain lengths that are involved in multiple biological processes as precursors of membrane lipids and lipid mediators.</text>
</comment>
<dbReference type="GO" id="GO:0005789">
    <property type="term" value="C:endoplasmic reticulum membrane"/>
    <property type="evidence" value="ECO:0007669"/>
    <property type="project" value="UniProtKB-SubCell"/>
</dbReference>
<comment type="similarity">
    <text evidence="3">Belongs to the steroid 5-alpha reductase family.</text>
</comment>
<reference evidence="20 21" key="1">
    <citation type="journal article" date="2018" name="BMC Genomics">
        <title>Comparative genome analyses reveal sequence features reflecting distinct modes of host-adaptation between dicot and monocot powdery mildew.</title>
        <authorList>
            <person name="Wu Y."/>
            <person name="Ma X."/>
            <person name="Pan Z."/>
            <person name="Kale S.D."/>
            <person name="Song Y."/>
            <person name="King H."/>
            <person name="Zhang Q."/>
            <person name="Presley C."/>
            <person name="Deng X."/>
            <person name="Wei C.I."/>
            <person name="Xiao S."/>
        </authorList>
    </citation>
    <scope>NUCLEOTIDE SEQUENCE [LARGE SCALE GENOMIC DNA]</scope>
    <source>
        <strain evidence="20">UMSG3</strain>
    </source>
</reference>
<feature type="transmembrane region" description="Helical" evidence="18">
    <location>
        <begin position="183"/>
        <end position="203"/>
    </location>
</feature>
<comment type="caution">
    <text evidence="20">The sequence shown here is derived from an EMBL/GenBank/DDBJ whole genome shotgun (WGS) entry which is preliminary data.</text>
</comment>
<comment type="pathway">
    <text evidence="2">Lipid metabolism; fatty acid biosynthesis.</text>
</comment>
<evidence type="ECO:0000259" key="19">
    <source>
        <dbReference type="Pfam" id="PF02544"/>
    </source>
</evidence>
<evidence type="ECO:0000256" key="16">
    <source>
        <dbReference type="ARBA" id="ARBA00058640"/>
    </source>
</evidence>
<dbReference type="InterPro" id="IPR001104">
    <property type="entry name" value="3-oxo-5_a-steroid_4-DH_C"/>
</dbReference>
<evidence type="ECO:0000256" key="1">
    <source>
        <dbReference type="ARBA" id="ARBA00004477"/>
    </source>
</evidence>
<organism evidence="20 21">
    <name type="scientific">Golovinomyces cichoracearum</name>
    <dbReference type="NCBI Taxonomy" id="62708"/>
    <lineage>
        <taxon>Eukaryota</taxon>
        <taxon>Fungi</taxon>
        <taxon>Dikarya</taxon>
        <taxon>Ascomycota</taxon>
        <taxon>Pezizomycotina</taxon>
        <taxon>Leotiomycetes</taxon>
        <taxon>Erysiphales</taxon>
        <taxon>Erysiphaceae</taxon>
        <taxon>Golovinomyces</taxon>
    </lineage>
</organism>
<dbReference type="PANTHER" id="PTHR10556:SF28">
    <property type="entry name" value="VERY-LONG-CHAIN ENOYL-COA REDUCTASE"/>
    <property type="match status" value="1"/>
</dbReference>
<evidence type="ECO:0000256" key="3">
    <source>
        <dbReference type="ARBA" id="ARBA00007742"/>
    </source>
</evidence>
<keyword evidence="10 18" id="KW-1133">Transmembrane helix</keyword>
<evidence type="ECO:0000256" key="14">
    <source>
        <dbReference type="ARBA" id="ARBA00023160"/>
    </source>
</evidence>
<dbReference type="STRING" id="62708.A0A420J3Q7"/>
<evidence type="ECO:0000256" key="11">
    <source>
        <dbReference type="ARBA" id="ARBA00023002"/>
    </source>
</evidence>
<evidence type="ECO:0000256" key="7">
    <source>
        <dbReference type="ARBA" id="ARBA00022824"/>
    </source>
</evidence>
<evidence type="ECO:0000256" key="8">
    <source>
        <dbReference type="ARBA" id="ARBA00022832"/>
    </source>
</evidence>
<evidence type="ECO:0000256" key="4">
    <source>
        <dbReference type="ARBA" id="ARBA00012530"/>
    </source>
</evidence>
<evidence type="ECO:0000256" key="15">
    <source>
        <dbReference type="ARBA" id="ARBA00051495"/>
    </source>
</evidence>
<protein>
    <recommendedName>
        <fullName evidence="4">very-long-chain enoyl-CoA reductase</fullName>
        <ecNumber evidence="4">1.3.1.93</ecNumber>
    </recommendedName>
</protein>
<keyword evidence="13 18" id="KW-0472">Membrane</keyword>
<accession>A0A420J3Q7</accession>
<feature type="compositionally biased region" description="Polar residues" evidence="17">
    <location>
        <begin position="1"/>
        <end position="10"/>
    </location>
</feature>
<proteinExistence type="inferred from homology"/>
<dbReference type="PROSITE" id="PS50244">
    <property type="entry name" value="S5A_REDUCTASE"/>
    <property type="match status" value="1"/>
</dbReference>